<evidence type="ECO:0000313" key="4">
    <source>
        <dbReference type="EMBL" id="MDQ0373250.1"/>
    </source>
</evidence>
<evidence type="ECO:0000256" key="2">
    <source>
        <dbReference type="ARBA" id="ARBA00022679"/>
    </source>
</evidence>
<dbReference type="Pfam" id="PF00534">
    <property type="entry name" value="Glycos_transf_1"/>
    <property type="match status" value="1"/>
</dbReference>
<dbReference type="InterPro" id="IPR001296">
    <property type="entry name" value="Glyco_trans_1"/>
</dbReference>
<dbReference type="EMBL" id="JAUSVB010000002">
    <property type="protein sequence ID" value="MDQ0373250.1"/>
    <property type="molecule type" value="Genomic_DNA"/>
</dbReference>
<protein>
    <recommendedName>
        <fullName evidence="1">D-inositol 3-phosphate glycosyltransferase</fullName>
    </recommendedName>
</protein>
<organism evidence="4 5">
    <name type="scientific">Cellulomonas humilata</name>
    <dbReference type="NCBI Taxonomy" id="144055"/>
    <lineage>
        <taxon>Bacteria</taxon>
        <taxon>Bacillati</taxon>
        <taxon>Actinomycetota</taxon>
        <taxon>Actinomycetes</taxon>
        <taxon>Micrococcales</taxon>
        <taxon>Cellulomonadaceae</taxon>
        <taxon>Cellulomonas</taxon>
    </lineage>
</organism>
<dbReference type="InterPro" id="IPR050194">
    <property type="entry name" value="Glycosyltransferase_grp1"/>
</dbReference>
<evidence type="ECO:0000259" key="3">
    <source>
        <dbReference type="Pfam" id="PF00534"/>
    </source>
</evidence>
<feature type="domain" description="Glycosyl transferase family 1" evidence="3">
    <location>
        <begin position="221"/>
        <end position="383"/>
    </location>
</feature>
<evidence type="ECO:0000256" key="1">
    <source>
        <dbReference type="ARBA" id="ARBA00021292"/>
    </source>
</evidence>
<proteinExistence type="predicted"/>
<accession>A0ABU0EDA6</accession>
<dbReference type="PANTHER" id="PTHR45947:SF3">
    <property type="entry name" value="SULFOQUINOVOSYL TRANSFERASE SQD2"/>
    <property type="match status" value="1"/>
</dbReference>
<comment type="caution">
    <text evidence="4">The sequence shown here is derived from an EMBL/GenBank/DDBJ whole genome shotgun (WGS) entry which is preliminary data.</text>
</comment>
<name>A0ABU0EDA6_9CELL</name>
<dbReference type="PANTHER" id="PTHR45947">
    <property type="entry name" value="SULFOQUINOVOSYL TRANSFERASE SQD2"/>
    <property type="match status" value="1"/>
</dbReference>
<evidence type="ECO:0000313" key="5">
    <source>
        <dbReference type="Proteomes" id="UP001239626"/>
    </source>
</evidence>
<keyword evidence="5" id="KW-1185">Reference proteome</keyword>
<keyword evidence="2" id="KW-0808">Transferase</keyword>
<reference evidence="4 5" key="1">
    <citation type="submission" date="2023-07" db="EMBL/GenBank/DDBJ databases">
        <title>Sorghum-associated microbial communities from plants grown in Nebraska, USA.</title>
        <authorList>
            <person name="Schachtman D."/>
        </authorList>
    </citation>
    <scope>NUCLEOTIDE SEQUENCE [LARGE SCALE GENOMIC DNA]</scope>
    <source>
        <strain evidence="4 5">BE332</strain>
    </source>
</reference>
<sequence>MTVTDARKPVLWLHSHFMLPLGGTKFIYEVTRRLAERRPVEVMVEGASPLWRERYAEAGIPLREIGGATSQSMAYWAAFPAYLARDRRAVTAAAADASAIVSSFFPMPDVATHAAKTHGLRHVSLCFEPFPFFHDAEVIGMYPRPKQALLAFLRTAYGRVDTRGIQDADALLTLNEATAKQLELTYGRTDAECTYAGVDTGFFRPYADDEVADLRQRLGDGPRVVHSTDFSPIKRTDLAIDAFAVAVRSVPDARLALTTTREDPPELERMMARAKSLGVADKIDYLGFLPFVDLPRMYSIADVLLQTGTSAVSGATTMSLPVKEALACGTPVVRSGVTGEDVEDGVSGYLVDPTDSETTGARLATILGDRAQAHAMGEAGRKRITSTYTWDRVVDVVEQSLEPR</sequence>
<dbReference type="Gene3D" id="3.40.50.2000">
    <property type="entry name" value="Glycogen Phosphorylase B"/>
    <property type="match status" value="2"/>
</dbReference>
<gene>
    <name evidence="4" type="ORF">J2X26_001561</name>
</gene>
<dbReference type="Proteomes" id="UP001239626">
    <property type="component" value="Unassembled WGS sequence"/>
</dbReference>
<dbReference type="SUPFAM" id="SSF53756">
    <property type="entry name" value="UDP-Glycosyltransferase/glycogen phosphorylase"/>
    <property type="match status" value="1"/>
</dbReference>